<dbReference type="Proteomes" id="UP000319296">
    <property type="component" value="Unassembled WGS sequence"/>
</dbReference>
<evidence type="ECO:0000259" key="1">
    <source>
        <dbReference type="Pfam" id="PF13524"/>
    </source>
</evidence>
<dbReference type="Pfam" id="PF13524">
    <property type="entry name" value="Glyco_trans_1_2"/>
    <property type="match status" value="1"/>
</dbReference>
<proteinExistence type="predicted"/>
<organism evidence="2 3">
    <name type="scientific">Candidatus Acididesulfobacter diazotrophicus</name>
    <dbReference type="NCBI Taxonomy" id="2597226"/>
    <lineage>
        <taxon>Bacteria</taxon>
        <taxon>Deltaproteobacteria</taxon>
        <taxon>Candidatus Acidulodesulfobacterales</taxon>
        <taxon>Candidatus Acididesulfobacter</taxon>
    </lineage>
</organism>
<dbReference type="AlphaFoldDB" id="A0A519BPV7"/>
<protein>
    <recommendedName>
        <fullName evidence="1">Spore protein YkvP/CgeB glycosyl transferase-like domain-containing protein</fullName>
    </recommendedName>
</protein>
<dbReference type="EMBL" id="SGBB01000002">
    <property type="protein sequence ID" value="RZD19294.1"/>
    <property type="molecule type" value="Genomic_DNA"/>
</dbReference>
<dbReference type="InterPro" id="IPR055259">
    <property type="entry name" value="YkvP/CgeB_Glyco_trans-like"/>
</dbReference>
<evidence type="ECO:0000313" key="2">
    <source>
        <dbReference type="EMBL" id="RZD19294.1"/>
    </source>
</evidence>
<gene>
    <name evidence="2" type="ORF">EVG15_02330</name>
</gene>
<comment type="caution">
    <text evidence="2">The sequence shown here is derived from an EMBL/GenBank/DDBJ whole genome shotgun (WGS) entry which is preliminary data.</text>
</comment>
<sequence>MNYLEKNLAIIKKNDEELFNILIDFQDENKIKNTLKHKHNNNGNLNFLKNYNIYKNAKDDINNLNNINDNINVNVLDTKKDGLKSIKINNITIHSTYDPINESKKIINSYISALDFKPESFLIFGLGCGYHIREIIKTINNINSGDSADKDNANGSNALNNNVNNDVNINANNIINKTIINKIKEFDKKQICVIEPSIESLNAILNNCDLSDILDYIKIFVFGYNINEEDIEEKANISSLNTGFFSLTGYQKAFPELYNFIFKIYNIKQLFNTSDFKITVVQPIYGGSSTIGNYTFKAFFELGYKVNILDFSDFFYAYNSFDRFTSNKEHLKLIRDHFVNVLGESIIAKLQDDPPDLVFFMAQSPVDIIILNKIREMNIKTAYWFVEDFRLMTYWKEIALYTDYFFIIQKDDFFEELKAINCDNFYYIPLACLPSVHRKFNVLEINEKDKDYYGSDVSFAGAGYYNRRNAFLKLTDYNFKIWGREWDMNSPISKYIQNQNKGFTEEEAVKIYNYSKINVNLHSSAYHWDINPDGDFLNPRVYEILGCGGFQIVDHRKYMNGEFEPGKDFVIFESIPDLREKINYYLKDENENERFEIASHGYETVRKFHTYEKRISKMMNIILSNSYDFYKSKFVNRKENINNVLNSVKENSELHYIISEMASNGLINNDAITLDDIVNYIKRGSGRLSKTEAMILMLQQIKFKSDS</sequence>
<accession>A0A519BPV7</accession>
<feature type="domain" description="Spore protein YkvP/CgeB glycosyl transferase-like" evidence="1">
    <location>
        <begin position="473"/>
        <end position="619"/>
    </location>
</feature>
<evidence type="ECO:0000313" key="3">
    <source>
        <dbReference type="Proteomes" id="UP000319296"/>
    </source>
</evidence>
<name>A0A519BPV7_9DELT</name>
<reference evidence="2 3" key="1">
    <citation type="journal article" date="2019" name="ISME J.">
        <title>Insights into ecological role of a new deltaproteobacterial order Candidatus Acidulodesulfobacterales by metagenomics and metatranscriptomics.</title>
        <authorList>
            <person name="Tan S."/>
            <person name="Liu J."/>
            <person name="Fang Y."/>
            <person name="Hedlund B.P."/>
            <person name="Lian Z.H."/>
            <person name="Huang L.Y."/>
            <person name="Li J.T."/>
            <person name="Huang L.N."/>
            <person name="Li W.J."/>
            <person name="Jiang H.C."/>
            <person name="Dong H.L."/>
            <person name="Shu W.S."/>
        </authorList>
    </citation>
    <scope>NUCLEOTIDE SEQUENCE [LARGE SCALE GENOMIC DNA]</scope>
    <source>
        <strain evidence="2">AP1</strain>
    </source>
</reference>